<evidence type="ECO:0000256" key="1">
    <source>
        <dbReference type="SAM" id="SignalP"/>
    </source>
</evidence>
<dbReference type="OrthoDB" id="9938407at2759"/>
<dbReference type="AlphaFoldDB" id="A0A1R2ASK9"/>
<dbReference type="Gene3D" id="3.15.10.10">
    <property type="entry name" value="Bactericidal permeability-increasing protein, domain 1"/>
    <property type="match status" value="1"/>
</dbReference>
<comment type="caution">
    <text evidence="3">The sequence shown here is derived from an EMBL/GenBank/DDBJ whole genome shotgun (WGS) entry which is preliminary data.</text>
</comment>
<feature type="signal peptide" evidence="1">
    <location>
        <begin position="1"/>
        <end position="16"/>
    </location>
</feature>
<evidence type="ECO:0000259" key="2">
    <source>
        <dbReference type="SMART" id="SM00329"/>
    </source>
</evidence>
<dbReference type="InterPro" id="IPR032942">
    <property type="entry name" value="BPI/LBP/Plunc"/>
</dbReference>
<evidence type="ECO:0000313" key="4">
    <source>
        <dbReference type="Proteomes" id="UP000187209"/>
    </source>
</evidence>
<dbReference type="Pfam" id="PF02886">
    <property type="entry name" value="LBP_BPI_CETP_C"/>
    <property type="match status" value="1"/>
</dbReference>
<dbReference type="Proteomes" id="UP000187209">
    <property type="component" value="Unassembled WGS sequence"/>
</dbReference>
<feature type="domain" description="Lipid-binding serum glycoprotein C-terminal" evidence="2">
    <location>
        <begin position="269"/>
        <end position="476"/>
    </location>
</feature>
<feature type="chain" id="PRO_5010229107" description="Lipid-binding serum glycoprotein C-terminal domain-containing protein" evidence="1">
    <location>
        <begin position="17"/>
        <end position="481"/>
    </location>
</feature>
<protein>
    <recommendedName>
        <fullName evidence="2">Lipid-binding serum glycoprotein C-terminal domain-containing protein</fullName>
    </recommendedName>
</protein>
<organism evidence="3 4">
    <name type="scientific">Stentor coeruleus</name>
    <dbReference type="NCBI Taxonomy" id="5963"/>
    <lineage>
        <taxon>Eukaryota</taxon>
        <taxon>Sar</taxon>
        <taxon>Alveolata</taxon>
        <taxon>Ciliophora</taxon>
        <taxon>Postciliodesmatophora</taxon>
        <taxon>Heterotrichea</taxon>
        <taxon>Heterotrichida</taxon>
        <taxon>Stentoridae</taxon>
        <taxon>Stentor</taxon>
    </lineage>
</organism>
<dbReference type="EMBL" id="MPUH01001487">
    <property type="protein sequence ID" value="OMJ67497.1"/>
    <property type="molecule type" value="Genomic_DNA"/>
</dbReference>
<keyword evidence="4" id="KW-1185">Reference proteome</keyword>
<dbReference type="PANTHER" id="PTHR10504:SF131">
    <property type="entry name" value="BPI2 DOMAIN-CONTAINING PROTEIN"/>
    <property type="match status" value="1"/>
</dbReference>
<reference evidence="3 4" key="1">
    <citation type="submission" date="2016-11" db="EMBL/GenBank/DDBJ databases">
        <title>The macronuclear genome of Stentor coeruleus: a giant cell with tiny introns.</title>
        <authorList>
            <person name="Slabodnick M."/>
            <person name="Ruby J.G."/>
            <person name="Reiff S.B."/>
            <person name="Swart E.C."/>
            <person name="Gosai S."/>
            <person name="Prabakaran S."/>
            <person name="Witkowska E."/>
            <person name="Larue G.E."/>
            <person name="Fisher S."/>
            <person name="Freeman R.M."/>
            <person name="Gunawardena J."/>
            <person name="Chu W."/>
            <person name="Stover N.A."/>
            <person name="Gregory B.D."/>
            <person name="Nowacki M."/>
            <person name="Derisi J."/>
            <person name="Roy S.W."/>
            <person name="Marshall W.F."/>
            <person name="Sood P."/>
        </authorList>
    </citation>
    <scope>NUCLEOTIDE SEQUENCE [LARGE SCALE GENOMIC DNA]</scope>
    <source>
        <strain evidence="3">WM001</strain>
    </source>
</reference>
<dbReference type="SMART" id="SM00329">
    <property type="entry name" value="BPI2"/>
    <property type="match status" value="1"/>
</dbReference>
<name>A0A1R2ASK9_9CILI</name>
<sequence length="481" mass="53525">MRLLTLILFIISIATSSYPGIRSSINVSSLNGLKTKYLPKIIANITSSDLPPKDFSFNFLLIPAKLTLTNITVANFAIDQNATSFSTIQNENTLLLTFANVSCTVTADYKYHYPITTSGEVTLQFSNVNIQVPMKMDIKKGEFTATINKAIMNEDLITVNFVVNSKIASFFGNIFKIWPMKNIAQHVYKSSLEKISIYYNDELQKLLGSINYTDNYPGYKISNDFHIFELQTGSQDIQLLQNGTFFPTYDEGQLNPVIPPNIIPNFVSPNPLRIQLTEYFFDTLAWSVFASGSLNFYIKSESVPSSFPYVFTTSGLSKIIPNFSTIYGPGLPVDLDCSVYKIPDISVQNTVNIYASIYCDIMVRVAPTASVTAFRLLAQLQSSFTGSLQVIENSLYLFCELDQENSLLTNYAVVNSNMGTFNTNGLVKALNFYTYYLVLQANKKLGEQGILLPLPSGVIFKKANLYTYTGAVEIGGEPILV</sequence>
<dbReference type="InterPro" id="IPR001124">
    <property type="entry name" value="Lipid-bd_serum_glycop_C"/>
</dbReference>
<evidence type="ECO:0000313" key="3">
    <source>
        <dbReference type="EMBL" id="OMJ67497.1"/>
    </source>
</evidence>
<gene>
    <name evidence="3" type="ORF">SteCoe_35321</name>
</gene>
<dbReference type="InterPro" id="IPR017943">
    <property type="entry name" value="Bactericidal_perm-incr_a/b_dom"/>
</dbReference>
<keyword evidence="1" id="KW-0732">Signal</keyword>
<dbReference type="GO" id="GO:0008289">
    <property type="term" value="F:lipid binding"/>
    <property type="evidence" value="ECO:0007669"/>
    <property type="project" value="InterPro"/>
</dbReference>
<dbReference type="SUPFAM" id="SSF55394">
    <property type="entry name" value="Bactericidal permeability-increasing protein, BPI"/>
    <property type="match status" value="2"/>
</dbReference>
<dbReference type="PANTHER" id="PTHR10504">
    <property type="entry name" value="BACTERICIDAL PERMEABILITY-INCREASING BPI PROTEIN-RELATED"/>
    <property type="match status" value="1"/>
</dbReference>
<dbReference type="Gene3D" id="3.15.20.10">
    <property type="entry name" value="Bactericidal permeability-increasing protein, domain 2"/>
    <property type="match status" value="1"/>
</dbReference>
<proteinExistence type="predicted"/>
<accession>A0A1R2ASK9</accession>